<gene>
    <name evidence="1" type="ORF">D0Z00_001645</name>
</gene>
<protein>
    <submittedName>
        <fullName evidence="1">Uncharacterized protein</fullName>
    </submittedName>
</protein>
<reference evidence="1 2" key="1">
    <citation type="journal article" date="2020" name="Front. Microbiol.">
        <title>Phenotypic and Genetic Characterization of the Cheese Ripening Yeast Geotrichum candidum.</title>
        <authorList>
            <person name="Perkins V."/>
            <person name="Vignola S."/>
            <person name="Lessard M.H."/>
            <person name="Plante P.L."/>
            <person name="Corbeil J."/>
            <person name="Dugat-Bony E."/>
            <person name="Frenette M."/>
            <person name="Labrie S."/>
        </authorList>
    </citation>
    <scope>NUCLEOTIDE SEQUENCE [LARGE SCALE GENOMIC DNA]</scope>
    <source>
        <strain evidence="1 2">LMA-1147</strain>
    </source>
</reference>
<proteinExistence type="predicted"/>
<accession>A0ACB6V6G2</accession>
<dbReference type="EMBL" id="QVQA01000032">
    <property type="protein sequence ID" value="KAF5099513.1"/>
    <property type="molecule type" value="Genomic_DNA"/>
</dbReference>
<organism evidence="1 2">
    <name type="scientific">Geotrichum galactomycetum</name>
    <dbReference type="NCBI Taxonomy" id="27317"/>
    <lineage>
        <taxon>Eukaryota</taxon>
        <taxon>Fungi</taxon>
        <taxon>Dikarya</taxon>
        <taxon>Ascomycota</taxon>
        <taxon>Saccharomycotina</taxon>
        <taxon>Dipodascomycetes</taxon>
        <taxon>Dipodascales</taxon>
        <taxon>Dipodascaceae</taxon>
        <taxon>Geotrichum</taxon>
    </lineage>
</organism>
<comment type="caution">
    <text evidence="1">The sequence shown here is derived from an EMBL/GenBank/DDBJ whole genome shotgun (WGS) entry which is preliminary data.</text>
</comment>
<keyword evidence="2" id="KW-1185">Reference proteome</keyword>
<name>A0ACB6V6G2_9ASCO</name>
<sequence length="305" mass="34937">MSNAAALDIFVRSKITSEMIAYLASVTGAVISCDSPKQLPQHLQPAEYSLDNLPPLKQFILHLVHSSKVPCSTLMATLVYLHRLRAKLPPLTKGMPCTLHRIFLACLIMAAKNLNDTSPKNKHWARYTMGLFSVHEVNLMEKQLLYLLDWDLRIRDTDLYMHLARFLEPIKQKLSMEKRHSANYYQHTHHHQHQQQQQQHYYPAPRRSYAPESSPESSSASDYSSGSSSSDSSPVSSPEHPQQHYHKYYKTLSHPSKHYNYSSYSSYAGVKDLGARKWFPAPSLPPVSSHSHHHHHHAPAYQQVR</sequence>
<evidence type="ECO:0000313" key="1">
    <source>
        <dbReference type="EMBL" id="KAF5099513.1"/>
    </source>
</evidence>
<dbReference type="Proteomes" id="UP000744676">
    <property type="component" value="Unassembled WGS sequence"/>
</dbReference>
<evidence type="ECO:0000313" key="2">
    <source>
        <dbReference type="Proteomes" id="UP000744676"/>
    </source>
</evidence>